<dbReference type="EMBL" id="APBN01000007">
    <property type="protein sequence ID" value="EMT51588.1"/>
    <property type="molecule type" value="Genomic_DNA"/>
</dbReference>
<accession>M8DDT2</accession>
<dbReference type="Proteomes" id="UP000012081">
    <property type="component" value="Unassembled WGS sequence"/>
</dbReference>
<name>M8DDT2_9BACL</name>
<keyword evidence="3" id="KW-1185">Reference proteome</keyword>
<dbReference type="OrthoDB" id="2893048at2"/>
<feature type="transmembrane region" description="Helical" evidence="1">
    <location>
        <begin position="71"/>
        <end position="89"/>
    </location>
</feature>
<sequence length="127" mass="14117">MRTTILLCRLLLGLIFLGAGFNGYLVIFGQPPIFPTSPPAMEFLQGYLLVLVKTVEIVCGLGLLLNFFVPLSLVILAPVAVNILTFHLFADPSLLPLGIIVFVLQCFLLWAYRDHYKSLLQPKAFPK</sequence>
<organism evidence="2 3">
    <name type="scientific">Brevibacillus borstelensis AK1</name>
    <dbReference type="NCBI Taxonomy" id="1300222"/>
    <lineage>
        <taxon>Bacteria</taxon>
        <taxon>Bacillati</taxon>
        <taxon>Bacillota</taxon>
        <taxon>Bacilli</taxon>
        <taxon>Bacillales</taxon>
        <taxon>Paenibacillaceae</taxon>
        <taxon>Brevibacillus</taxon>
    </lineage>
</organism>
<proteinExistence type="predicted"/>
<evidence type="ECO:0008006" key="4">
    <source>
        <dbReference type="Google" id="ProtNLM"/>
    </source>
</evidence>
<evidence type="ECO:0000313" key="3">
    <source>
        <dbReference type="Proteomes" id="UP000012081"/>
    </source>
</evidence>
<reference evidence="2 3" key="1">
    <citation type="submission" date="2013-03" db="EMBL/GenBank/DDBJ databases">
        <title>Assembly of a new bacterial strain Brevibacillus borstelensis AK1.</title>
        <authorList>
            <person name="Rajan I."/>
            <person name="PoliReddy D."/>
            <person name="Sugumar T."/>
            <person name="Rathinam K."/>
            <person name="Alqarawi S."/>
            <person name="Khalil A.B."/>
            <person name="Sivakumar N."/>
        </authorList>
    </citation>
    <scope>NUCLEOTIDE SEQUENCE [LARGE SCALE GENOMIC DNA]</scope>
    <source>
        <strain evidence="2 3">AK1</strain>
    </source>
</reference>
<feature type="transmembrane region" description="Helical" evidence="1">
    <location>
        <begin position="7"/>
        <end position="27"/>
    </location>
</feature>
<dbReference type="AlphaFoldDB" id="M8DDT2"/>
<keyword evidence="1" id="KW-0472">Membrane</keyword>
<feature type="transmembrane region" description="Helical" evidence="1">
    <location>
        <begin position="47"/>
        <end position="64"/>
    </location>
</feature>
<keyword evidence="1" id="KW-1133">Transmembrane helix</keyword>
<gene>
    <name evidence="2" type="ORF">I532_16728</name>
</gene>
<dbReference type="STRING" id="1300222.I532_16728"/>
<comment type="caution">
    <text evidence="2">The sequence shown here is derived from an EMBL/GenBank/DDBJ whole genome shotgun (WGS) entry which is preliminary data.</text>
</comment>
<dbReference type="PATRIC" id="fig|1300222.3.peg.3502"/>
<feature type="transmembrane region" description="Helical" evidence="1">
    <location>
        <begin position="95"/>
        <end position="112"/>
    </location>
</feature>
<evidence type="ECO:0000256" key="1">
    <source>
        <dbReference type="SAM" id="Phobius"/>
    </source>
</evidence>
<evidence type="ECO:0000313" key="2">
    <source>
        <dbReference type="EMBL" id="EMT51588.1"/>
    </source>
</evidence>
<keyword evidence="1" id="KW-0812">Transmembrane</keyword>
<dbReference type="GeneID" id="89498346"/>
<dbReference type="RefSeq" id="WP_003389626.1">
    <property type="nucleotide sequence ID" value="NZ_APBN01000007.1"/>
</dbReference>
<protein>
    <recommendedName>
        <fullName evidence="4">DoxX family protein</fullName>
    </recommendedName>
</protein>